<feature type="transmembrane region" description="Helical" evidence="1">
    <location>
        <begin position="187"/>
        <end position="208"/>
    </location>
</feature>
<keyword evidence="1" id="KW-0472">Membrane</keyword>
<dbReference type="Proteomes" id="UP000023152">
    <property type="component" value="Unassembled WGS sequence"/>
</dbReference>
<evidence type="ECO:0000313" key="3">
    <source>
        <dbReference type="Proteomes" id="UP000023152"/>
    </source>
</evidence>
<proteinExistence type="predicted"/>
<dbReference type="AlphaFoldDB" id="X6LJI0"/>
<accession>X6LJI0</accession>
<dbReference type="EMBL" id="ASPP01036675">
    <property type="protein sequence ID" value="ETO02108.1"/>
    <property type="molecule type" value="Genomic_DNA"/>
</dbReference>
<organism evidence="2 3">
    <name type="scientific">Reticulomyxa filosa</name>
    <dbReference type="NCBI Taxonomy" id="46433"/>
    <lineage>
        <taxon>Eukaryota</taxon>
        <taxon>Sar</taxon>
        <taxon>Rhizaria</taxon>
        <taxon>Retaria</taxon>
        <taxon>Foraminifera</taxon>
        <taxon>Monothalamids</taxon>
        <taxon>Reticulomyxidae</taxon>
        <taxon>Reticulomyxa</taxon>
    </lineage>
</organism>
<protein>
    <submittedName>
        <fullName evidence="2">Uncharacterized protein</fullName>
    </submittedName>
</protein>
<evidence type="ECO:0000256" key="1">
    <source>
        <dbReference type="SAM" id="Phobius"/>
    </source>
</evidence>
<keyword evidence="1" id="KW-0812">Transmembrane</keyword>
<sequence>MSEIFIPISNANTRNDTEIAGGSINMDTGRVTMRFNAFSETGVIRPGDNDLDVTTSPNKFNKIIKDHPELLDEEIAIEFCTNMLSLVWVKQLNETETTILLNVQPSIVRNIEEYEKEKIEVIKANDRYEKILSASGDKDFFSCVSTQTFNLPLKERGMEANSSPLKECGTQGMIINQELKKMFQKRISLQLALFENSTCGVLLFFLYLRFMMSLYFKLQMSCVEATPEIMYVQLINTFYKNAFFDNETMKIK</sequence>
<evidence type="ECO:0000313" key="2">
    <source>
        <dbReference type="EMBL" id="ETO02108.1"/>
    </source>
</evidence>
<reference evidence="2 3" key="1">
    <citation type="journal article" date="2013" name="Curr. Biol.">
        <title>The Genome of the Foraminiferan Reticulomyxa filosa.</title>
        <authorList>
            <person name="Glockner G."/>
            <person name="Hulsmann N."/>
            <person name="Schleicher M."/>
            <person name="Noegel A.A."/>
            <person name="Eichinger L."/>
            <person name="Gallinger C."/>
            <person name="Pawlowski J."/>
            <person name="Sierra R."/>
            <person name="Euteneuer U."/>
            <person name="Pillet L."/>
            <person name="Moustafa A."/>
            <person name="Platzer M."/>
            <person name="Groth M."/>
            <person name="Szafranski K."/>
            <person name="Schliwa M."/>
        </authorList>
    </citation>
    <scope>NUCLEOTIDE SEQUENCE [LARGE SCALE GENOMIC DNA]</scope>
</reference>
<name>X6LJI0_RETFI</name>
<keyword evidence="3" id="KW-1185">Reference proteome</keyword>
<keyword evidence="1" id="KW-1133">Transmembrane helix</keyword>
<comment type="caution">
    <text evidence="2">The sequence shown here is derived from an EMBL/GenBank/DDBJ whole genome shotgun (WGS) entry which is preliminary data.</text>
</comment>
<gene>
    <name evidence="2" type="ORF">RFI_35324</name>
</gene>